<dbReference type="VEuPathDB" id="FungiDB:P170DRAFT_511363"/>
<gene>
    <name evidence="1" type="ORF">P170DRAFT_511363</name>
</gene>
<dbReference type="Proteomes" id="UP000234275">
    <property type="component" value="Unassembled WGS sequence"/>
</dbReference>
<protein>
    <submittedName>
        <fullName evidence="1">Uncharacterized protein</fullName>
    </submittedName>
</protein>
<reference evidence="1 2" key="1">
    <citation type="submission" date="2016-12" db="EMBL/GenBank/DDBJ databases">
        <title>The genomes of Aspergillus section Nigri reveals drivers in fungal speciation.</title>
        <authorList>
            <consortium name="DOE Joint Genome Institute"/>
            <person name="Vesth T.C."/>
            <person name="Nybo J."/>
            <person name="Theobald S."/>
            <person name="Brandl J."/>
            <person name="Frisvad J.C."/>
            <person name="Nielsen K.F."/>
            <person name="Lyhne E.K."/>
            <person name="Kogle M.E."/>
            <person name="Kuo A."/>
            <person name="Riley R."/>
            <person name="Clum A."/>
            <person name="Nolan M."/>
            <person name="Lipzen A."/>
            <person name="Salamov A."/>
            <person name="Henrissat B."/>
            <person name="Wiebenga A."/>
            <person name="De Vries R.P."/>
            <person name="Grigoriev I.V."/>
            <person name="Mortensen U.H."/>
            <person name="Andersen M.R."/>
            <person name="Baker S.E."/>
        </authorList>
    </citation>
    <scope>NUCLEOTIDE SEQUENCE [LARGE SCALE GENOMIC DNA]</scope>
    <source>
        <strain evidence="1 2">IBT 23096</strain>
    </source>
</reference>
<dbReference type="RefSeq" id="XP_024701970.1">
    <property type="nucleotide sequence ID" value="XM_024854882.1"/>
</dbReference>
<dbReference type="EMBL" id="MSFO01000006">
    <property type="protein sequence ID" value="PLB46668.1"/>
    <property type="molecule type" value="Genomic_DNA"/>
</dbReference>
<evidence type="ECO:0000313" key="1">
    <source>
        <dbReference type="EMBL" id="PLB46668.1"/>
    </source>
</evidence>
<dbReference type="OrthoDB" id="2562973at2759"/>
<accession>A0A2I2G1B5</accession>
<keyword evidence="2" id="KW-1185">Reference proteome</keyword>
<dbReference type="STRING" id="1392250.A0A2I2G1B5"/>
<proteinExistence type="predicted"/>
<dbReference type="GeneID" id="36562588"/>
<evidence type="ECO:0000313" key="2">
    <source>
        <dbReference type="Proteomes" id="UP000234275"/>
    </source>
</evidence>
<organism evidence="1 2">
    <name type="scientific">Aspergillus steynii IBT 23096</name>
    <dbReference type="NCBI Taxonomy" id="1392250"/>
    <lineage>
        <taxon>Eukaryota</taxon>
        <taxon>Fungi</taxon>
        <taxon>Dikarya</taxon>
        <taxon>Ascomycota</taxon>
        <taxon>Pezizomycotina</taxon>
        <taxon>Eurotiomycetes</taxon>
        <taxon>Eurotiomycetidae</taxon>
        <taxon>Eurotiales</taxon>
        <taxon>Aspergillaceae</taxon>
        <taxon>Aspergillus</taxon>
        <taxon>Aspergillus subgen. Circumdati</taxon>
    </lineage>
</organism>
<comment type="caution">
    <text evidence="1">The sequence shown here is derived from an EMBL/GenBank/DDBJ whole genome shotgun (WGS) entry which is preliminary data.</text>
</comment>
<dbReference type="AlphaFoldDB" id="A0A2I2G1B5"/>
<sequence>MASLLKGAAKETTNIVLDLNKEPQQVLHVYSYSDQTRAIVEKSCIAFKNVDMSTTKLSDIRELLVSEGVLEPTLLWSAFCNQRGAKILDTTSFKAYLGILSEKSSEVGDIAEDNADSYRVYLKSEKIFDYDHLRAALSRDAKVSVDKKVLELPSASQPKAPELPSSFSHNIFLNPNTTFSIVHAADMSETQWSVVLRNNSLLNAYRVVDAGGKIGKIVERSMHTAFALKPRLFQNYQISANAASDSIAKQKQTLRIPRFRVEDDSYVEQFEKTKFVSRAIAQSSLSQLAAELAVEGGAFGCSASLSASYGEDNSSSSSSSSSEDTRVMTITYNFPRAVIDFDRYSLDLSEECQLDLASVDSVSAIDEFKDKYGRFFPTRIELGGRLHSSEESTSSTTAGKADQAKSMRAAAALSFSSPYVQASAKVNYAQSSDSSSQNAGASSSKSKFYINVETTNTNEDHQLKYKYPYRIYNKTNTGDGQTSWLSISPVLQGFLNTSMIWSGKLENATTFQFVYSPAGKHSPYVQNGDEVYIAMFDQDGKEIAWAERILNPPDCVGMDWDIKTNPDHYSFKVQYI</sequence>
<name>A0A2I2G1B5_9EURO</name>